<dbReference type="AlphaFoldDB" id="A0A8J9T3A8"/>
<organism evidence="2">
    <name type="scientific">Phaeodactylum tricornutum</name>
    <name type="common">Diatom</name>
    <dbReference type="NCBI Taxonomy" id="2850"/>
    <lineage>
        <taxon>Eukaryota</taxon>
        <taxon>Sar</taxon>
        <taxon>Stramenopiles</taxon>
        <taxon>Ochrophyta</taxon>
        <taxon>Bacillariophyta</taxon>
        <taxon>Bacillariophyceae</taxon>
        <taxon>Bacillariophycidae</taxon>
        <taxon>Naviculales</taxon>
        <taxon>Phaeodactylaceae</taxon>
        <taxon>Phaeodactylum</taxon>
    </lineage>
</organism>
<feature type="region of interest" description="Disordered" evidence="1">
    <location>
        <begin position="1"/>
        <end position="47"/>
    </location>
</feature>
<feature type="compositionally biased region" description="Polar residues" evidence="1">
    <location>
        <begin position="15"/>
        <end position="32"/>
    </location>
</feature>
<name>A0A8J9T3A8_PHATR</name>
<accession>A0A8J9T3A8</accession>
<proteinExistence type="predicted"/>
<dbReference type="Proteomes" id="UP000836788">
    <property type="component" value="Chromosome 4"/>
</dbReference>
<sequence>MAGGSAHHSWHPHNGASSSAYKATALSSTGSSHGRYPPTKAHHHHTRPHDVAAMLARGYSARFLGANVPQSLTVCRKDEIEKDLRHMQAYYQAVQHYEQQCYLHHNPDAVNATPDPYHNGTAPALLRGAPGTTRLPIRIDPEEEKRRDVLRQTMLVAEHERAQLEQQYVSLMAHYVDVAQALQQATQNQRESVDFLQAAVDQKARAVAWMRAKTQLARDVRDVLQHRGRVLAAAHGDQTAPVPSVPSLALAEDDPLYQIWNEWENNAPTIASNNANSNKAGKKAPVKPTKNVTVWPSTVLAATPPGVPLLLSATSKAPEKSLAMGMNGDLCWFPPHVPDDVSSHDRITPTATSAATTTTTTTASSTTVVVTEEEDESEVVDQLRDTVTALSHELEQEQAQNAAIASKLWESRLAQDEWVAMMNILRQETEGILHRHNVLLESDMALERAAAKELAEEGTDEDDGSGADRQSSVPPEVTTTTAPTRKADEANDGDDEDSLDEEEEEPQSSIAVVAEAAGKRSTIEPDGAGPRVSSKRRRL</sequence>
<reference evidence="2" key="1">
    <citation type="submission" date="2022-02" db="EMBL/GenBank/DDBJ databases">
        <authorList>
            <person name="Giguere J D."/>
        </authorList>
    </citation>
    <scope>NUCLEOTIDE SEQUENCE</scope>
    <source>
        <strain evidence="2">CCAP 1055/1</strain>
    </source>
</reference>
<evidence type="ECO:0000313" key="2">
    <source>
        <dbReference type="EMBL" id="CAG9289408.1"/>
    </source>
</evidence>
<feature type="compositionally biased region" description="Acidic residues" evidence="1">
    <location>
        <begin position="490"/>
        <end position="506"/>
    </location>
</feature>
<gene>
    <name evidence="2" type="ORF">PTTT1_LOCUS41566</name>
</gene>
<evidence type="ECO:0000256" key="1">
    <source>
        <dbReference type="SAM" id="MobiDB-lite"/>
    </source>
</evidence>
<feature type="region of interest" description="Disordered" evidence="1">
    <location>
        <begin position="450"/>
        <end position="539"/>
    </location>
</feature>
<protein>
    <submittedName>
        <fullName evidence="2">Uncharacterized protein</fullName>
    </submittedName>
</protein>
<feature type="compositionally biased region" description="Low complexity" evidence="1">
    <location>
        <begin position="473"/>
        <end position="484"/>
    </location>
</feature>
<dbReference type="EMBL" id="OU594945">
    <property type="protein sequence ID" value="CAG9289408.1"/>
    <property type="molecule type" value="Genomic_DNA"/>
</dbReference>
<feature type="compositionally biased region" description="Acidic residues" evidence="1">
    <location>
        <begin position="456"/>
        <end position="465"/>
    </location>
</feature>